<dbReference type="Proteomes" id="UP000318878">
    <property type="component" value="Unassembled WGS sequence"/>
</dbReference>
<dbReference type="AlphaFoldDB" id="A0A5C5USQ8"/>
<reference evidence="2 3" key="1">
    <citation type="submission" date="2019-02" db="EMBL/GenBank/DDBJ databases">
        <title>Deep-cultivation of Planctomycetes and their phenomic and genomic characterization uncovers novel biology.</title>
        <authorList>
            <person name="Wiegand S."/>
            <person name="Jogler M."/>
            <person name="Boedeker C."/>
            <person name="Pinto D."/>
            <person name="Vollmers J."/>
            <person name="Rivas-Marin E."/>
            <person name="Kohn T."/>
            <person name="Peeters S.H."/>
            <person name="Heuer A."/>
            <person name="Rast P."/>
            <person name="Oberbeckmann S."/>
            <person name="Bunk B."/>
            <person name="Jeske O."/>
            <person name="Meyerdierks A."/>
            <person name="Storesund J.E."/>
            <person name="Kallscheuer N."/>
            <person name="Luecker S."/>
            <person name="Lage O.M."/>
            <person name="Pohl T."/>
            <person name="Merkel B.J."/>
            <person name="Hornburger P."/>
            <person name="Mueller R.-W."/>
            <person name="Bruemmer F."/>
            <person name="Labrenz M."/>
            <person name="Spormann A.M."/>
            <person name="Op Den Camp H."/>
            <person name="Overmann J."/>
            <person name="Amann R."/>
            <person name="Jetten M.S.M."/>
            <person name="Mascher T."/>
            <person name="Medema M.H."/>
            <person name="Devos D.P."/>
            <person name="Kaster A.-K."/>
            <person name="Ovreas L."/>
            <person name="Rohde M."/>
            <person name="Galperin M.Y."/>
            <person name="Jogler C."/>
        </authorList>
    </citation>
    <scope>NUCLEOTIDE SEQUENCE [LARGE SCALE GENOMIC DNA]</scope>
    <source>
        <strain evidence="2 3">Enr8</strain>
    </source>
</reference>
<protein>
    <submittedName>
        <fullName evidence="2">Uncharacterized protein</fullName>
    </submittedName>
</protein>
<dbReference type="RefSeq" id="WP_146436768.1">
    <property type="nucleotide sequence ID" value="NZ_SJPF01000008.1"/>
</dbReference>
<evidence type="ECO:0000256" key="1">
    <source>
        <dbReference type="SAM" id="Phobius"/>
    </source>
</evidence>
<feature type="transmembrane region" description="Helical" evidence="1">
    <location>
        <begin position="41"/>
        <end position="63"/>
    </location>
</feature>
<accession>A0A5C5USQ8</accession>
<gene>
    <name evidence="2" type="ORF">Enr8_49300</name>
</gene>
<evidence type="ECO:0000313" key="2">
    <source>
        <dbReference type="EMBL" id="TWT29414.1"/>
    </source>
</evidence>
<keyword evidence="1" id="KW-0812">Transmembrane</keyword>
<keyword evidence="1" id="KW-1133">Transmembrane helix</keyword>
<name>A0A5C5USQ8_9BACT</name>
<comment type="caution">
    <text evidence="2">The sequence shown here is derived from an EMBL/GenBank/DDBJ whole genome shotgun (WGS) entry which is preliminary data.</text>
</comment>
<dbReference type="OrthoDB" id="288905at2"/>
<proteinExistence type="predicted"/>
<keyword evidence="3" id="KW-1185">Reference proteome</keyword>
<keyword evidence="1" id="KW-0472">Membrane</keyword>
<evidence type="ECO:0000313" key="3">
    <source>
        <dbReference type="Proteomes" id="UP000318878"/>
    </source>
</evidence>
<dbReference type="EMBL" id="SJPF01000008">
    <property type="protein sequence ID" value="TWT29414.1"/>
    <property type="molecule type" value="Genomic_DNA"/>
</dbReference>
<sequence length="95" mass="10761">MQAGNWPTTPATVTNVVRVRYDPGDPQQSCLSYGVYRSIQIGLAFSATWLGFFVGFTLLWWMFTLPDTSLLHNLSVNGSRAVRRAARLHSVFRQR</sequence>
<organism evidence="2 3">
    <name type="scientific">Blastopirellula retiformator</name>
    <dbReference type="NCBI Taxonomy" id="2527970"/>
    <lineage>
        <taxon>Bacteria</taxon>
        <taxon>Pseudomonadati</taxon>
        <taxon>Planctomycetota</taxon>
        <taxon>Planctomycetia</taxon>
        <taxon>Pirellulales</taxon>
        <taxon>Pirellulaceae</taxon>
        <taxon>Blastopirellula</taxon>
    </lineage>
</organism>